<dbReference type="SUPFAM" id="SSF48113">
    <property type="entry name" value="Heme-dependent peroxidases"/>
    <property type="match status" value="1"/>
</dbReference>
<dbReference type="InterPro" id="IPR019791">
    <property type="entry name" value="Haem_peroxidase_animal"/>
</dbReference>
<dbReference type="InterPro" id="IPR010255">
    <property type="entry name" value="Haem_peroxidase_sf"/>
</dbReference>
<dbReference type="Pfam" id="PF03098">
    <property type="entry name" value="An_peroxidase"/>
    <property type="match status" value="1"/>
</dbReference>
<dbReference type="Proteomes" id="UP000299102">
    <property type="component" value="Unassembled WGS sequence"/>
</dbReference>
<dbReference type="GO" id="GO:0006979">
    <property type="term" value="P:response to oxidative stress"/>
    <property type="evidence" value="ECO:0007669"/>
    <property type="project" value="InterPro"/>
</dbReference>
<gene>
    <name evidence="1" type="ORF">EVAR_64530_1</name>
</gene>
<evidence type="ECO:0000313" key="1">
    <source>
        <dbReference type="EMBL" id="GBP86743.1"/>
    </source>
</evidence>
<dbReference type="InterPro" id="IPR037120">
    <property type="entry name" value="Haem_peroxidase_sf_animal"/>
</dbReference>
<organism evidence="1 2">
    <name type="scientific">Eumeta variegata</name>
    <name type="common">Bagworm moth</name>
    <name type="synonym">Eumeta japonica</name>
    <dbReference type="NCBI Taxonomy" id="151549"/>
    <lineage>
        <taxon>Eukaryota</taxon>
        <taxon>Metazoa</taxon>
        <taxon>Ecdysozoa</taxon>
        <taxon>Arthropoda</taxon>
        <taxon>Hexapoda</taxon>
        <taxon>Insecta</taxon>
        <taxon>Pterygota</taxon>
        <taxon>Neoptera</taxon>
        <taxon>Endopterygota</taxon>
        <taxon>Lepidoptera</taxon>
        <taxon>Glossata</taxon>
        <taxon>Ditrysia</taxon>
        <taxon>Tineoidea</taxon>
        <taxon>Psychidae</taxon>
        <taxon>Oiketicinae</taxon>
        <taxon>Eumeta</taxon>
    </lineage>
</organism>
<keyword evidence="2" id="KW-1185">Reference proteome</keyword>
<dbReference type="STRING" id="151549.A0A4C1ZHY7"/>
<comment type="caution">
    <text evidence="1">The sequence shown here is derived from an EMBL/GenBank/DDBJ whole genome shotgun (WGS) entry which is preliminary data.</text>
</comment>
<protein>
    <submittedName>
        <fullName evidence="1">Uncharacterized protein</fullName>
    </submittedName>
</protein>
<name>A0A4C1ZHY7_EUMVA</name>
<dbReference type="GO" id="GO:0020037">
    <property type="term" value="F:heme binding"/>
    <property type="evidence" value="ECO:0007669"/>
    <property type="project" value="InterPro"/>
</dbReference>
<dbReference type="AlphaFoldDB" id="A0A4C1ZHY7"/>
<dbReference type="GO" id="GO:0004601">
    <property type="term" value="F:peroxidase activity"/>
    <property type="evidence" value="ECO:0007669"/>
    <property type="project" value="InterPro"/>
</dbReference>
<accession>A0A4C1ZHY7</accession>
<dbReference type="PROSITE" id="PS50292">
    <property type="entry name" value="PEROXIDASE_3"/>
    <property type="match status" value="1"/>
</dbReference>
<dbReference type="Gene3D" id="1.10.640.10">
    <property type="entry name" value="Haem peroxidase domain superfamily, animal type"/>
    <property type="match status" value="1"/>
</dbReference>
<proteinExistence type="predicted"/>
<sequence length="75" mass="8626">MFFLNEQRNFQAGYHLRVLTNCSEEALDDTLSPCPPSKYRSASGECNNVRRRPWGRRGDVLLRLAPANYADGIYF</sequence>
<reference evidence="1 2" key="1">
    <citation type="journal article" date="2019" name="Commun. Biol.">
        <title>The bagworm genome reveals a unique fibroin gene that provides high tensile strength.</title>
        <authorList>
            <person name="Kono N."/>
            <person name="Nakamura H."/>
            <person name="Ohtoshi R."/>
            <person name="Tomita M."/>
            <person name="Numata K."/>
            <person name="Arakawa K."/>
        </authorList>
    </citation>
    <scope>NUCLEOTIDE SEQUENCE [LARGE SCALE GENOMIC DNA]</scope>
</reference>
<evidence type="ECO:0000313" key="2">
    <source>
        <dbReference type="Proteomes" id="UP000299102"/>
    </source>
</evidence>
<dbReference type="OrthoDB" id="823504at2759"/>
<dbReference type="EMBL" id="BGZK01001813">
    <property type="protein sequence ID" value="GBP86743.1"/>
    <property type="molecule type" value="Genomic_DNA"/>
</dbReference>